<dbReference type="Pfam" id="PF07061">
    <property type="entry name" value="Swi5"/>
    <property type="match status" value="1"/>
</dbReference>
<proteinExistence type="inferred from homology"/>
<dbReference type="PANTHER" id="PTHR28529:SF2">
    <property type="entry name" value="DNA REPAIR PROTEIN SWI5 HOMOLOG"/>
    <property type="match status" value="1"/>
</dbReference>
<dbReference type="Gene3D" id="1.20.5.170">
    <property type="match status" value="1"/>
</dbReference>
<feature type="region of interest" description="Disordered" evidence="4">
    <location>
        <begin position="57"/>
        <end position="86"/>
    </location>
</feature>
<dbReference type="InterPro" id="IPR010760">
    <property type="entry name" value="DNA-repair_Swi5"/>
</dbReference>
<sequence length="271" mass="29789">MAVAQAITEIPDSEDEPLTSSPQPVLETESLNTPSNQQNKTINHIAYQDTDNACEFSRELSEQEAADCSNHDTPLPLRESRSAKPSHCGYIDDSSQFDAISKVKKHVNESDVHVTNPPKSFVSNPSINPNLHVLDEDDTEKDRPQSQFIEPPRGTVEQTVAPRSKTPQEVTIDELKSQKRALISSLATFESVQELIAENEASDFASRISAGEPSDSDVMTAANTIVGRHIKLLHNYNEIKDIGQGLMGLIADSRGVRIMEVHDEFGVSAKD</sequence>
<gene>
    <name evidence="5" type="ORF">DM02DRAFT_612702</name>
</gene>
<dbReference type="OrthoDB" id="255837at2759"/>
<keyword evidence="6" id="KW-1185">Reference proteome</keyword>
<evidence type="ECO:0000256" key="1">
    <source>
        <dbReference type="ARBA" id="ARBA00008060"/>
    </source>
</evidence>
<evidence type="ECO:0000313" key="5">
    <source>
        <dbReference type="EMBL" id="PVI02723.1"/>
    </source>
</evidence>
<dbReference type="GO" id="GO:0032798">
    <property type="term" value="C:Swi5-Sfr1 complex"/>
    <property type="evidence" value="ECO:0007669"/>
    <property type="project" value="TreeGrafter"/>
</dbReference>
<accession>A0A2V1DWJ5</accession>
<dbReference type="Proteomes" id="UP000244855">
    <property type="component" value="Unassembled WGS sequence"/>
</dbReference>
<dbReference type="STRING" id="97972.A0A2V1DWJ5"/>
<evidence type="ECO:0000256" key="3">
    <source>
        <dbReference type="ARBA" id="ARBA00023204"/>
    </source>
</evidence>
<dbReference type="GO" id="GO:0010772">
    <property type="term" value="P:meiotic DNA recombinase assembly involved in reciprocal meiotic recombination"/>
    <property type="evidence" value="ECO:0007669"/>
    <property type="project" value="TreeGrafter"/>
</dbReference>
<feature type="compositionally biased region" description="Polar residues" evidence="4">
    <location>
        <begin position="18"/>
        <end position="39"/>
    </location>
</feature>
<evidence type="ECO:0008006" key="7">
    <source>
        <dbReference type="Google" id="ProtNLM"/>
    </source>
</evidence>
<protein>
    <recommendedName>
        <fullName evidence="7">Swi5-domain-containing protein</fullName>
    </recommendedName>
</protein>
<keyword evidence="2" id="KW-0227">DNA damage</keyword>
<dbReference type="GO" id="GO:0034974">
    <property type="term" value="C:Swi5-Swi2 complex"/>
    <property type="evidence" value="ECO:0007669"/>
    <property type="project" value="TreeGrafter"/>
</dbReference>
<keyword evidence="3" id="KW-0234">DNA repair</keyword>
<dbReference type="EMBL" id="KZ805339">
    <property type="protein sequence ID" value="PVI02723.1"/>
    <property type="molecule type" value="Genomic_DNA"/>
</dbReference>
<dbReference type="PANTHER" id="PTHR28529">
    <property type="entry name" value="DNA REPAIR PROTEIN SWI5 HOMOLOG"/>
    <property type="match status" value="1"/>
</dbReference>
<feature type="region of interest" description="Disordered" evidence="4">
    <location>
        <begin position="109"/>
        <end position="167"/>
    </location>
</feature>
<feature type="compositionally biased region" description="Polar residues" evidence="4">
    <location>
        <begin position="117"/>
        <end position="129"/>
    </location>
</feature>
<organism evidence="5 6">
    <name type="scientific">Periconia macrospinosa</name>
    <dbReference type="NCBI Taxonomy" id="97972"/>
    <lineage>
        <taxon>Eukaryota</taxon>
        <taxon>Fungi</taxon>
        <taxon>Dikarya</taxon>
        <taxon>Ascomycota</taxon>
        <taxon>Pezizomycotina</taxon>
        <taxon>Dothideomycetes</taxon>
        <taxon>Pleosporomycetidae</taxon>
        <taxon>Pleosporales</taxon>
        <taxon>Massarineae</taxon>
        <taxon>Periconiaceae</taxon>
        <taxon>Periconia</taxon>
    </lineage>
</organism>
<feature type="region of interest" description="Disordered" evidence="4">
    <location>
        <begin position="1"/>
        <end position="39"/>
    </location>
</feature>
<comment type="similarity">
    <text evidence="1">Belongs to the SWI5/SAE3 family.</text>
</comment>
<evidence type="ECO:0000256" key="2">
    <source>
        <dbReference type="ARBA" id="ARBA00022763"/>
    </source>
</evidence>
<reference evidence="5 6" key="1">
    <citation type="journal article" date="2018" name="Sci. Rep.">
        <title>Comparative genomics provides insights into the lifestyle and reveals functional heterogeneity of dark septate endophytic fungi.</title>
        <authorList>
            <person name="Knapp D.G."/>
            <person name="Nemeth J.B."/>
            <person name="Barry K."/>
            <person name="Hainaut M."/>
            <person name="Henrissat B."/>
            <person name="Johnson J."/>
            <person name="Kuo A."/>
            <person name="Lim J.H.P."/>
            <person name="Lipzen A."/>
            <person name="Nolan M."/>
            <person name="Ohm R.A."/>
            <person name="Tamas L."/>
            <person name="Grigoriev I.V."/>
            <person name="Spatafora J.W."/>
            <person name="Nagy L.G."/>
            <person name="Kovacs G.M."/>
        </authorList>
    </citation>
    <scope>NUCLEOTIDE SEQUENCE [LARGE SCALE GENOMIC DNA]</scope>
    <source>
        <strain evidence="5 6">DSE2036</strain>
    </source>
</reference>
<evidence type="ECO:0000313" key="6">
    <source>
        <dbReference type="Proteomes" id="UP000244855"/>
    </source>
</evidence>
<dbReference type="AlphaFoldDB" id="A0A2V1DWJ5"/>
<dbReference type="GO" id="GO:0000709">
    <property type="term" value="P:meiotic joint molecule formation"/>
    <property type="evidence" value="ECO:0007669"/>
    <property type="project" value="TreeGrafter"/>
</dbReference>
<evidence type="ECO:0000256" key="4">
    <source>
        <dbReference type="SAM" id="MobiDB-lite"/>
    </source>
</evidence>
<name>A0A2V1DWJ5_9PLEO</name>